<reference evidence="1 2" key="1">
    <citation type="submission" date="2018-08" db="EMBL/GenBank/DDBJ databases">
        <title>A genome reference for cultivated species of the human gut microbiota.</title>
        <authorList>
            <person name="Zou Y."/>
            <person name="Xue W."/>
            <person name="Luo G."/>
        </authorList>
    </citation>
    <scope>NUCLEOTIDE SEQUENCE [LARGE SCALE GENOMIC DNA]</scope>
    <source>
        <strain evidence="1 2">AF18-46</strain>
    </source>
</reference>
<gene>
    <name evidence="1" type="ORF">DWX20_08900</name>
</gene>
<comment type="caution">
    <text evidence="1">The sequence shown here is derived from an EMBL/GenBank/DDBJ whole genome shotgun (WGS) entry which is preliminary data.</text>
</comment>
<dbReference type="AlphaFoldDB" id="A0A412PBN9"/>
<protein>
    <submittedName>
        <fullName evidence="1">Uncharacterized protein</fullName>
    </submittedName>
</protein>
<dbReference type="EMBL" id="QRWX01000004">
    <property type="protein sequence ID" value="RGT54274.1"/>
    <property type="molecule type" value="Genomic_DNA"/>
</dbReference>
<evidence type="ECO:0000313" key="2">
    <source>
        <dbReference type="Proteomes" id="UP000284731"/>
    </source>
</evidence>
<organism evidence="1 2">
    <name type="scientific">Solobacterium moorei</name>
    <dbReference type="NCBI Taxonomy" id="102148"/>
    <lineage>
        <taxon>Bacteria</taxon>
        <taxon>Bacillati</taxon>
        <taxon>Bacillota</taxon>
        <taxon>Erysipelotrichia</taxon>
        <taxon>Erysipelotrichales</taxon>
        <taxon>Erysipelotrichaceae</taxon>
        <taxon>Solobacterium</taxon>
    </lineage>
</organism>
<dbReference type="Proteomes" id="UP000284731">
    <property type="component" value="Unassembled WGS sequence"/>
</dbReference>
<proteinExistence type="predicted"/>
<sequence>MRNIVIKDIILNKGDGQMNEQKLIYPFDYLHHRVATVALYGTNNPLVVVGNLVLRTYYTDDTKKNVDIDHTSEYVMDAVFYETNKVIRESLDDPYNGKRELVEVPMPQLGQGYCVIYNEAEIPSQRHDDFITILGHLEDDPHGVAIIMKRLEDDSLTWLGEKEARKLAAKMR</sequence>
<name>A0A412PBN9_9FIRM</name>
<accession>A0A412PBN9</accession>
<evidence type="ECO:0000313" key="1">
    <source>
        <dbReference type="EMBL" id="RGT54274.1"/>
    </source>
</evidence>